<feature type="compositionally biased region" description="Pro residues" evidence="1">
    <location>
        <begin position="263"/>
        <end position="275"/>
    </location>
</feature>
<protein>
    <submittedName>
        <fullName evidence="2">Uncharacterized protein</fullName>
    </submittedName>
</protein>
<evidence type="ECO:0000313" key="2">
    <source>
        <dbReference type="EMBL" id="NEU76953.1"/>
    </source>
</evidence>
<evidence type="ECO:0000256" key="1">
    <source>
        <dbReference type="SAM" id="MobiDB-lite"/>
    </source>
</evidence>
<comment type="caution">
    <text evidence="2">The sequence shown here is derived from an EMBL/GenBank/DDBJ whole genome shotgun (WGS) entry which is preliminary data.</text>
</comment>
<reference evidence="2 3" key="1">
    <citation type="journal article" date="2015" name="Genome Announc.">
        <title>Draft Genome Sequence of Cyanobacterium Hassallia byssoidea Strain VB512170, Isolated from Monuments in India.</title>
        <authorList>
            <person name="Singh D."/>
            <person name="Chandrababunaidu M.M."/>
            <person name="Panda A."/>
            <person name="Sen D."/>
            <person name="Bhattacharyya S."/>
            <person name="Adhikary S.P."/>
            <person name="Tripathy S."/>
        </authorList>
    </citation>
    <scope>NUCLEOTIDE SEQUENCE [LARGE SCALE GENOMIC DNA]</scope>
    <source>
        <strain evidence="2 3">VB512170</strain>
    </source>
</reference>
<dbReference type="Proteomes" id="UP000031549">
    <property type="component" value="Unassembled WGS sequence"/>
</dbReference>
<accession>A0A846HIT5</accession>
<proteinExistence type="predicted"/>
<sequence length="564" mass="63882">MVRERFKPLRNDPNLPEVNIPFKNPFNHQPLFAPNPRPKTRGWQDDADVDWYFDGCNNGIRINSLGIDFIRRNPNCPVPFTEIKNYFPPPLPPVIEPVKKPPPFVPTNYGHCGQLTLHVAFGYLLLGYGVDPLTERTIALEIPVGVDACANKYMECVPSFKSKQQVLESANSTGFGNNFQINGVQIRQEFLFRLEVNHDCASLQPPFGQYSYPVYMISQQYITVFDPVNLVMAELFSRITTSSRKPEVTILNSASDDRSCHYPPLPPDPPPPPPPYMQCCPNVEQNDQLLRLILKRIGEPKTVTIFDEDLDRKGAQKANKTPESLNDYLKLAVERIEIANRIVGIENFPITVPDTMIEPYKEGAFSKIFGFINGDKKRKIKTIAEFIAWMSEQDSAVLGEFHQVIEYESGEKGKDGKPKKKTLVLPNVAETLKEITLLVAQMAKQNNTQTEVLFKALFEIVATRAEATKGTAIVQDIQDFLDYPTETKSVQYGSSVSIPNYQVNKEGKPLATETTEDHKNLLKPGKVRYVYEDWTGDSSFHDQMIDLLQMASMLRAVLYQRTDK</sequence>
<organism evidence="2 3">
    <name type="scientific">Hassallia byssoidea VB512170</name>
    <dbReference type="NCBI Taxonomy" id="1304833"/>
    <lineage>
        <taxon>Bacteria</taxon>
        <taxon>Bacillati</taxon>
        <taxon>Cyanobacteriota</taxon>
        <taxon>Cyanophyceae</taxon>
        <taxon>Nostocales</taxon>
        <taxon>Tolypothrichaceae</taxon>
        <taxon>Hassallia</taxon>
    </lineage>
</organism>
<evidence type="ECO:0000313" key="3">
    <source>
        <dbReference type="Proteomes" id="UP000031549"/>
    </source>
</evidence>
<dbReference type="AlphaFoldDB" id="A0A846HIT5"/>
<keyword evidence="3" id="KW-1185">Reference proteome</keyword>
<name>A0A846HIT5_9CYAN</name>
<gene>
    <name evidence="2" type="ORF">PI95_031770</name>
</gene>
<dbReference type="RefSeq" id="WP_039748302.1">
    <property type="nucleotide sequence ID" value="NZ_JTCM02000143.1"/>
</dbReference>
<dbReference type="EMBL" id="JTCM02000143">
    <property type="protein sequence ID" value="NEU76953.1"/>
    <property type="molecule type" value="Genomic_DNA"/>
</dbReference>
<feature type="region of interest" description="Disordered" evidence="1">
    <location>
        <begin position="255"/>
        <end position="275"/>
    </location>
</feature>